<proteinExistence type="predicted"/>
<accession>A0ABQ9XGT9</accession>
<comment type="caution">
    <text evidence="1">The sequence shown here is derived from an EMBL/GenBank/DDBJ whole genome shotgun (WGS) entry which is preliminary data.</text>
</comment>
<reference evidence="1 2" key="1">
    <citation type="journal article" date="2022" name="bioRxiv">
        <title>Genomics of Preaxostyla Flagellates Illuminates Evolutionary Transitions and the Path Towards Mitochondrial Loss.</title>
        <authorList>
            <person name="Novak L.V.F."/>
            <person name="Treitli S.C."/>
            <person name="Pyrih J."/>
            <person name="Halakuc P."/>
            <person name="Pipaliya S.V."/>
            <person name="Vacek V."/>
            <person name="Brzon O."/>
            <person name="Soukal P."/>
            <person name="Eme L."/>
            <person name="Dacks J.B."/>
            <person name="Karnkowska A."/>
            <person name="Elias M."/>
            <person name="Hampl V."/>
        </authorList>
    </citation>
    <scope>NUCLEOTIDE SEQUENCE [LARGE SCALE GENOMIC DNA]</scope>
    <source>
        <strain evidence="1">NAU3</strain>
        <tissue evidence="1">Gut</tissue>
    </source>
</reference>
<keyword evidence="2" id="KW-1185">Reference proteome</keyword>
<dbReference type="Proteomes" id="UP001281761">
    <property type="component" value="Unassembled WGS sequence"/>
</dbReference>
<sequence>MTLLKTLIRIGLFHGPTLDYIVTSPIAMAFSSCLSFVEDSKSLNLTIFILQHSFREWNDESAEVAQSGKRMLQALFSEGLEDTLEQTLMHEKSEDIGVEVASRCVSFSQLLGSNVKKLR</sequence>
<gene>
    <name evidence="1" type="ORF">BLNAU_13827</name>
</gene>
<evidence type="ECO:0000313" key="1">
    <source>
        <dbReference type="EMBL" id="KAK2951211.1"/>
    </source>
</evidence>
<dbReference type="PROSITE" id="PS51257">
    <property type="entry name" value="PROKAR_LIPOPROTEIN"/>
    <property type="match status" value="1"/>
</dbReference>
<dbReference type="EMBL" id="JARBJD010000122">
    <property type="protein sequence ID" value="KAK2951211.1"/>
    <property type="molecule type" value="Genomic_DNA"/>
</dbReference>
<organism evidence="1 2">
    <name type="scientific">Blattamonas nauphoetae</name>
    <dbReference type="NCBI Taxonomy" id="2049346"/>
    <lineage>
        <taxon>Eukaryota</taxon>
        <taxon>Metamonada</taxon>
        <taxon>Preaxostyla</taxon>
        <taxon>Oxymonadida</taxon>
        <taxon>Blattamonas</taxon>
    </lineage>
</organism>
<name>A0ABQ9XGT9_9EUKA</name>
<evidence type="ECO:0000313" key="2">
    <source>
        <dbReference type="Proteomes" id="UP001281761"/>
    </source>
</evidence>
<protein>
    <submittedName>
        <fullName evidence="1">Uncharacterized protein</fullName>
    </submittedName>
</protein>